<evidence type="ECO:0000256" key="1">
    <source>
        <dbReference type="ARBA" id="ARBA00004871"/>
    </source>
</evidence>
<keyword evidence="5" id="KW-0028">Amino-acid biosynthesis</keyword>
<dbReference type="GO" id="GO:0005829">
    <property type="term" value="C:cytosol"/>
    <property type="evidence" value="ECO:0007669"/>
    <property type="project" value="TreeGrafter"/>
</dbReference>
<dbReference type="Proteomes" id="UP000219331">
    <property type="component" value="Unassembled WGS sequence"/>
</dbReference>
<dbReference type="Pfam" id="PF01488">
    <property type="entry name" value="Shikimate_DH"/>
    <property type="match status" value="1"/>
</dbReference>
<evidence type="ECO:0000256" key="4">
    <source>
        <dbReference type="ARBA" id="ARBA00023002"/>
    </source>
</evidence>
<dbReference type="PANTHER" id="PTHR21089">
    <property type="entry name" value="SHIKIMATE DEHYDROGENASE"/>
    <property type="match status" value="1"/>
</dbReference>
<keyword evidence="4" id="KW-0560">Oxidoreductase</keyword>
<dbReference type="GO" id="GO:0004764">
    <property type="term" value="F:shikimate 3-dehydrogenase (NADP+) activity"/>
    <property type="evidence" value="ECO:0007669"/>
    <property type="project" value="UniProtKB-EC"/>
</dbReference>
<comment type="pathway">
    <text evidence="1">Metabolic intermediate biosynthesis; chorismate biosynthesis; chorismate from D-erythrose 4-phosphate and phosphoenolpyruvate: step 4/7.</text>
</comment>
<dbReference type="SUPFAM" id="SSF51735">
    <property type="entry name" value="NAD(P)-binding Rossmann-fold domains"/>
    <property type="match status" value="1"/>
</dbReference>
<evidence type="ECO:0000256" key="6">
    <source>
        <dbReference type="ARBA" id="ARBA00049442"/>
    </source>
</evidence>
<dbReference type="InterPro" id="IPR036291">
    <property type="entry name" value="NAD(P)-bd_dom_sf"/>
</dbReference>
<dbReference type="AlphaFoldDB" id="A0A285T3N0"/>
<dbReference type="GO" id="GO:0009423">
    <property type="term" value="P:chorismate biosynthetic process"/>
    <property type="evidence" value="ECO:0007669"/>
    <property type="project" value="UniProtKB-UniPathway"/>
</dbReference>
<dbReference type="OrthoDB" id="9792692at2"/>
<dbReference type="InterPro" id="IPR006151">
    <property type="entry name" value="Shikm_DH/Glu-tRNA_Rdtase"/>
</dbReference>
<evidence type="ECO:0000256" key="3">
    <source>
        <dbReference type="ARBA" id="ARBA00022857"/>
    </source>
</evidence>
<dbReference type="PANTHER" id="PTHR21089:SF1">
    <property type="entry name" value="BIFUNCTIONAL 3-DEHYDROQUINATE DEHYDRATASE_SHIKIMATE DEHYDROGENASE, CHLOROPLASTIC"/>
    <property type="match status" value="1"/>
</dbReference>
<dbReference type="Gene3D" id="3.40.50.720">
    <property type="entry name" value="NAD(P)-binding Rossmann-like Domain"/>
    <property type="match status" value="1"/>
</dbReference>
<dbReference type="EC" id="1.1.1.25" evidence="2"/>
<keyword evidence="5" id="KW-0057">Aromatic amino acid biosynthesis</keyword>
<evidence type="ECO:0000313" key="9">
    <source>
        <dbReference type="EMBL" id="SOC15733.1"/>
    </source>
</evidence>
<evidence type="ECO:0000256" key="2">
    <source>
        <dbReference type="ARBA" id="ARBA00012962"/>
    </source>
</evidence>
<proteinExistence type="predicted"/>
<dbReference type="RefSeq" id="WP_097175556.1">
    <property type="nucleotide sequence ID" value="NZ_OBML01000008.1"/>
</dbReference>
<keyword evidence="3" id="KW-0521">NADP</keyword>
<comment type="catalytic activity">
    <reaction evidence="6">
        <text>shikimate + NADP(+) = 3-dehydroshikimate + NADPH + H(+)</text>
        <dbReference type="Rhea" id="RHEA:17737"/>
        <dbReference type="ChEBI" id="CHEBI:15378"/>
        <dbReference type="ChEBI" id="CHEBI:16630"/>
        <dbReference type="ChEBI" id="CHEBI:36208"/>
        <dbReference type="ChEBI" id="CHEBI:57783"/>
        <dbReference type="ChEBI" id="CHEBI:58349"/>
        <dbReference type="EC" id="1.1.1.25"/>
    </reaction>
</comment>
<accession>A0A285T3N0</accession>
<dbReference type="UniPathway" id="UPA00053">
    <property type="reaction ID" value="UER00087"/>
</dbReference>
<dbReference type="GO" id="GO:0050661">
    <property type="term" value="F:NADP binding"/>
    <property type="evidence" value="ECO:0007669"/>
    <property type="project" value="TreeGrafter"/>
</dbReference>
<dbReference type="Pfam" id="PF08501">
    <property type="entry name" value="Shikimate_dh_N"/>
    <property type="match status" value="1"/>
</dbReference>
<dbReference type="SUPFAM" id="SSF53223">
    <property type="entry name" value="Aminoacid dehydrogenase-like, N-terminal domain"/>
    <property type="match status" value="1"/>
</dbReference>
<organism evidence="9 10">
    <name type="scientific">Stappia indica</name>
    <dbReference type="NCBI Taxonomy" id="538381"/>
    <lineage>
        <taxon>Bacteria</taxon>
        <taxon>Pseudomonadati</taxon>
        <taxon>Pseudomonadota</taxon>
        <taxon>Alphaproteobacteria</taxon>
        <taxon>Hyphomicrobiales</taxon>
        <taxon>Stappiaceae</taxon>
        <taxon>Stappia</taxon>
    </lineage>
</organism>
<gene>
    <name evidence="9" type="ORF">SAMN05421512_108161</name>
</gene>
<dbReference type="STRING" id="538381.GCA_001696535_03007"/>
<reference evidence="9 10" key="1">
    <citation type="submission" date="2017-08" db="EMBL/GenBank/DDBJ databases">
        <authorList>
            <person name="de Groot N.N."/>
        </authorList>
    </citation>
    <scope>NUCLEOTIDE SEQUENCE [LARGE SCALE GENOMIC DNA]</scope>
    <source>
        <strain evidence="9 10">USBA 352</strain>
    </source>
</reference>
<keyword evidence="10" id="KW-1185">Reference proteome</keyword>
<evidence type="ECO:0000259" key="7">
    <source>
        <dbReference type="Pfam" id="PF01488"/>
    </source>
</evidence>
<evidence type="ECO:0000259" key="8">
    <source>
        <dbReference type="Pfam" id="PF08501"/>
    </source>
</evidence>
<dbReference type="Gene3D" id="3.40.50.10860">
    <property type="entry name" value="Leucine Dehydrogenase, chain A, domain 1"/>
    <property type="match status" value="1"/>
</dbReference>
<feature type="domain" description="Quinate/shikimate 5-dehydrogenase/glutamyl-tRNA reductase" evidence="7">
    <location>
        <begin position="119"/>
        <end position="168"/>
    </location>
</feature>
<dbReference type="InterPro" id="IPR022893">
    <property type="entry name" value="Shikimate_DH_fam"/>
</dbReference>
<dbReference type="EMBL" id="OBML01000008">
    <property type="protein sequence ID" value="SOC15733.1"/>
    <property type="molecule type" value="Genomic_DNA"/>
</dbReference>
<dbReference type="GO" id="GO:0019632">
    <property type="term" value="P:shikimate metabolic process"/>
    <property type="evidence" value="ECO:0007669"/>
    <property type="project" value="TreeGrafter"/>
</dbReference>
<dbReference type="GO" id="GO:0009073">
    <property type="term" value="P:aromatic amino acid family biosynthetic process"/>
    <property type="evidence" value="ECO:0007669"/>
    <property type="project" value="UniProtKB-KW"/>
</dbReference>
<dbReference type="CDD" id="cd01065">
    <property type="entry name" value="NAD_bind_Shikimate_DH"/>
    <property type="match status" value="1"/>
</dbReference>
<feature type="domain" description="Shikimate dehydrogenase substrate binding N-terminal" evidence="8">
    <location>
        <begin position="8"/>
        <end position="91"/>
    </location>
</feature>
<evidence type="ECO:0000313" key="10">
    <source>
        <dbReference type="Proteomes" id="UP000219331"/>
    </source>
</evidence>
<evidence type="ECO:0000256" key="5">
    <source>
        <dbReference type="ARBA" id="ARBA00023141"/>
    </source>
</evidence>
<dbReference type="InterPro" id="IPR046346">
    <property type="entry name" value="Aminoacid_DH-like_N_sf"/>
</dbReference>
<name>A0A285T3N0_9HYPH</name>
<dbReference type="NCBIfam" id="NF009201">
    <property type="entry name" value="PRK12549.1"/>
    <property type="match status" value="1"/>
</dbReference>
<protein>
    <recommendedName>
        <fullName evidence="2">shikimate dehydrogenase (NADP(+))</fullName>
        <ecNumber evidence="2">1.1.1.25</ecNumber>
    </recommendedName>
</protein>
<sequence>MAVIRLGLIGDNIARSHSPRLHVEAGRLCGLEVTYERLIPRDMGLSFDEVFRRCAEDGYRGINITYPYKEQVVAQLDVPDARTRAIGACNTALFGPGRPEGHNTDHSGFISAFRAGFGTASPGRVAMIGAGGVGKAIAFALSTLGAKDLRIFDRDSARAAALARTLQDGGILPGARHVETAEEAADGADGFLNCTPVGMTGNPGSPIDTGLMRGASWAFDAVYTPIDTAFLAGAQAAGATIISGYELFFHQGIDAFRHFTGAEVDPLALRAALADEKAVPVAVSARP</sequence>
<dbReference type="InterPro" id="IPR013708">
    <property type="entry name" value="Shikimate_DH-bd_N"/>
</dbReference>